<dbReference type="Proteomes" id="UP001234297">
    <property type="component" value="Chromosome 1"/>
</dbReference>
<name>A0ACC2MR56_PERAE</name>
<evidence type="ECO:0000313" key="2">
    <source>
        <dbReference type="Proteomes" id="UP001234297"/>
    </source>
</evidence>
<evidence type="ECO:0000313" key="1">
    <source>
        <dbReference type="EMBL" id="KAJ8647900.1"/>
    </source>
</evidence>
<proteinExistence type="predicted"/>
<accession>A0ACC2MR56</accession>
<sequence length="102" mass="10864">MGAGVAEAASGDARGCCRREVGAGEHAATQLNTTVFLRSSFPVRSRTTTKLGCRRGHLLLRLGFPVSAFHAVVFSDNAEALLMTAKRVFGDLRRGTMAAQNL</sequence>
<comment type="caution">
    <text evidence="1">The sequence shown here is derived from an EMBL/GenBank/DDBJ whole genome shotgun (WGS) entry which is preliminary data.</text>
</comment>
<reference evidence="1 2" key="1">
    <citation type="journal article" date="2022" name="Hortic Res">
        <title>A haplotype resolved chromosomal level avocado genome allows analysis of novel avocado genes.</title>
        <authorList>
            <person name="Nath O."/>
            <person name="Fletcher S.J."/>
            <person name="Hayward A."/>
            <person name="Shaw L.M."/>
            <person name="Masouleh A.K."/>
            <person name="Furtado A."/>
            <person name="Henry R.J."/>
            <person name="Mitter N."/>
        </authorList>
    </citation>
    <scope>NUCLEOTIDE SEQUENCE [LARGE SCALE GENOMIC DNA]</scope>
    <source>
        <strain evidence="2">cv. Hass</strain>
    </source>
</reference>
<gene>
    <name evidence="1" type="ORF">MRB53_000923</name>
</gene>
<keyword evidence="2" id="KW-1185">Reference proteome</keyword>
<protein>
    <submittedName>
        <fullName evidence="1">Uncharacterized protein</fullName>
    </submittedName>
</protein>
<organism evidence="1 2">
    <name type="scientific">Persea americana</name>
    <name type="common">Avocado</name>
    <dbReference type="NCBI Taxonomy" id="3435"/>
    <lineage>
        <taxon>Eukaryota</taxon>
        <taxon>Viridiplantae</taxon>
        <taxon>Streptophyta</taxon>
        <taxon>Embryophyta</taxon>
        <taxon>Tracheophyta</taxon>
        <taxon>Spermatophyta</taxon>
        <taxon>Magnoliopsida</taxon>
        <taxon>Magnoliidae</taxon>
        <taxon>Laurales</taxon>
        <taxon>Lauraceae</taxon>
        <taxon>Persea</taxon>
    </lineage>
</organism>
<dbReference type="EMBL" id="CM056809">
    <property type="protein sequence ID" value="KAJ8647900.1"/>
    <property type="molecule type" value="Genomic_DNA"/>
</dbReference>